<proteinExistence type="predicted"/>
<evidence type="ECO:0000256" key="2">
    <source>
        <dbReference type="SAM" id="SignalP"/>
    </source>
</evidence>
<evidence type="ECO:0000256" key="1">
    <source>
        <dbReference type="SAM" id="MobiDB-lite"/>
    </source>
</evidence>
<feature type="chain" id="PRO_5040834814" description="Lipoprotein" evidence="2">
    <location>
        <begin position="20"/>
        <end position="269"/>
    </location>
</feature>
<evidence type="ECO:0008006" key="5">
    <source>
        <dbReference type="Google" id="ProtNLM"/>
    </source>
</evidence>
<evidence type="ECO:0000313" key="4">
    <source>
        <dbReference type="Proteomes" id="UP001152519"/>
    </source>
</evidence>
<dbReference type="EMBL" id="CAJSLV010000109">
    <property type="protein sequence ID" value="CAG6398732.1"/>
    <property type="molecule type" value="Genomic_DNA"/>
</dbReference>
<sequence length="269" mass="27504">MPARSRIVVAVCAATAAIAAISGCNTDDSADSSAPLVVPAATTAAQAEAFPGMTASEVLDEAKTAMRVAGAMTVDATGVDDGTDMHVKVAVTTVSRCAVAAEFGDESMQMVRPGGTGAYVKGNTEFWQDFAGDAGDAAADRLTGKWARLTSREYTGKGLDSFCSLDEVLDSLLPDGDAADLMAKRDRTTLDGRPVVPLTLSDRQGSMTVYVSTGVHPYVVKAETRDGSSRSSAVFTDVGLPPKVSAPPSSATVDAGDLGSDDGSGGFHV</sequence>
<organism evidence="3 4">
    <name type="scientific">Actinacidiphila cocklensis</name>
    <dbReference type="NCBI Taxonomy" id="887465"/>
    <lineage>
        <taxon>Bacteria</taxon>
        <taxon>Bacillati</taxon>
        <taxon>Actinomycetota</taxon>
        <taxon>Actinomycetes</taxon>
        <taxon>Kitasatosporales</taxon>
        <taxon>Streptomycetaceae</taxon>
        <taxon>Actinacidiphila</taxon>
    </lineage>
</organism>
<dbReference type="Proteomes" id="UP001152519">
    <property type="component" value="Unassembled WGS sequence"/>
</dbReference>
<dbReference type="PROSITE" id="PS51257">
    <property type="entry name" value="PROKAR_LIPOPROTEIN"/>
    <property type="match status" value="1"/>
</dbReference>
<comment type="caution">
    <text evidence="3">The sequence shown here is derived from an EMBL/GenBank/DDBJ whole genome shotgun (WGS) entry which is preliminary data.</text>
</comment>
<dbReference type="RefSeq" id="WP_251500491.1">
    <property type="nucleotide sequence ID" value="NZ_CAJSLV010000109.1"/>
</dbReference>
<gene>
    <name evidence="3" type="ORF">SCOCK_750014</name>
</gene>
<keyword evidence="2" id="KW-0732">Signal</keyword>
<name>A0A9W4E0I2_9ACTN</name>
<feature type="signal peptide" evidence="2">
    <location>
        <begin position="1"/>
        <end position="19"/>
    </location>
</feature>
<keyword evidence="4" id="KW-1185">Reference proteome</keyword>
<reference evidence="3" key="1">
    <citation type="submission" date="2021-05" db="EMBL/GenBank/DDBJ databases">
        <authorList>
            <person name="Arsene-Ploetze F."/>
        </authorList>
    </citation>
    <scope>NUCLEOTIDE SEQUENCE</scope>
    <source>
        <strain evidence="3">DSM 42138</strain>
    </source>
</reference>
<accession>A0A9W4E0I2</accession>
<dbReference type="AlphaFoldDB" id="A0A9W4E0I2"/>
<evidence type="ECO:0000313" key="3">
    <source>
        <dbReference type="EMBL" id="CAG6398732.1"/>
    </source>
</evidence>
<feature type="region of interest" description="Disordered" evidence="1">
    <location>
        <begin position="230"/>
        <end position="269"/>
    </location>
</feature>
<protein>
    <recommendedName>
        <fullName evidence="5">Lipoprotein</fullName>
    </recommendedName>
</protein>